<comment type="similarity">
    <text evidence="2">Belongs to the nematode transthyretin-like family.</text>
</comment>
<comment type="subcellular location">
    <subcellularLocation>
        <location evidence="1">Secreted</location>
    </subcellularLocation>
</comment>
<evidence type="ECO:0000313" key="6">
    <source>
        <dbReference type="Proteomes" id="UP000095281"/>
    </source>
</evidence>
<evidence type="ECO:0000256" key="1">
    <source>
        <dbReference type="ARBA" id="ARBA00004613"/>
    </source>
</evidence>
<dbReference type="Proteomes" id="UP000095281">
    <property type="component" value="Unplaced"/>
</dbReference>
<reference evidence="7" key="1">
    <citation type="submission" date="2016-11" db="UniProtKB">
        <authorList>
            <consortium name="WormBaseParasite"/>
        </authorList>
    </citation>
    <scope>IDENTIFICATION</scope>
</reference>
<keyword evidence="3" id="KW-0964">Secreted</keyword>
<dbReference type="AlphaFoldDB" id="A0A1I8BYT8"/>
<evidence type="ECO:0000313" key="7">
    <source>
        <dbReference type="WBParaSite" id="MhA1_Contig749.frz3.gene10"/>
    </source>
</evidence>
<dbReference type="InterPro" id="IPR038479">
    <property type="entry name" value="Transthyretin-like_sf"/>
</dbReference>
<feature type="signal peptide" evidence="5">
    <location>
        <begin position="1"/>
        <end position="21"/>
    </location>
</feature>
<keyword evidence="6" id="KW-1185">Reference proteome</keyword>
<organism evidence="6 7">
    <name type="scientific">Meloidogyne hapla</name>
    <name type="common">Root-knot nematode worm</name>
    <dbReference type="NCBI Taxonomy" id="6305"/>
    <lineage>
        <taxon>Eukaryota</taxon>
        <taxon>Metazoa</taxon>
        <taxon>Ecdysozoa</taxon>
        <taxon>Nematoda</taxon>
        <taxon>Chromadorea</taxon>
        <taxon>Rhabditida</taxon>
        <taxon>Tylenchina</taxon>
        <taxon>Tylenchomorpha</taxon>
        <taxon>Tylenchoidea</taxon>
        <taxon>Meloidogynidae</taxon>
        <taxon>Meloidogyninae</taxon>
        <taxon>Meloidogyne</taxon>
    </lineage>
</organism>
<proteinExistence type="inferred from homology"/>
<accession>A0A1I8BYT8</accession>
<evidence type="ECO:0000256" key="4">
    <source>
        <dbReference type="ARBA" id="ARBA00022729"/>
    </source>
</evidence>
<name>A0A1I8BYT8_MELHA</name>
<evidence type="ECO:0000256" key="3">
    <source>
        <dbReference type="ARBA" id="ARBA00022525"/>
    </source>
</evidence>
<dbReference type="WBParaSite" id="MhA1_Contig749.frz3.gene10">
    <property type="protein sequence ID" value="MhA1_Contig749.frz3.gene10"/>
    <property type="gene ID" value="MhA1_Contig749.frz3.gene10"/>
</dbReference>
<sequence length="166" mass="19230">MMFKFLDRIIFIFSFIQISKAQVSANWDINGVVECKENIHGIGEFSFLLQEATIRFYEDDMMFDDDLLKGGYVLTDGNGQFVVKGYAYENAGILEPYLQIDHYCYTPTLDQPIIKGCFYRTVVRLEQKPDYQNVYIFLGIESAKRIDPNGDKELIMETTIFCPPKN</sequence>
<dbReference type="GO" id="GO:0009986">
    <property type="term" value="C:cell surface"/>
    <property type="evidence" value="ECO:0007669"/>
    <property type="project" value="InterPro"/>
</dbReference>
<protein>
    <submittedName>
        <fullName evidence="7">Secreted protein</fullName>
    </submittedName>
</protein>
<evidence type="ECO:0000256" key="2">
    <source>
        <dbReference type="ARBA" id="ARBA00010112"/>
    </source>
</evidence>
<dbReference type="GO" id="GO:0005576">
    <property type="term" value="C:extracellular region"/>
    <property type="evidence" value="ECO:0007669"/>
    <property type="project" value="UniProtKB-SubCell"/>
</dbReference>
<dbReference type="Pfam" id="PF01060">
    <property type="entry name" value="TTR-52"/>
    <property type="match status" value="1"/>
</dbReference>
<feature type="chain" id="PRO_5009316304" evidence="5">
    <location>
        <begin position="22"/>
        <end position="166"/>
    </location>
</feature>
<dbReference type="InterPro" id="IPR001534">
    <property type="entry name" value="Transthyretin-like"/>
</dbReference>
<evidence type="ECO:0000256" key="5">
    <source>
        <dbReference type="SAM" id="SignalP"/>
    </source>
</evidence>
<dbReference type="Gene3D" id="2.60.40.3330">
    <property type="match status" value="1"/>
</dbReference>
<keyword evidence="4 5" id="KW-0732">Signal</keyword>